<feature type="compositionally biased region" description="Polar residues" evidence="10">
    <location>
        <begin position="879"/>
        <end position="909"/>
    </location>
</feature>
<accession>A0ABS2Z6S2</accession>
<keyword evidence="6 11" id="KW-0472">Membrane</keyword>
<keyword evidence="13" id="KW-1185">Reference proteome</keyword>
<feature type="compositionally biased region" description="Basic and acidic residues" evidence="10">
    <location>
        <begin position="522"/>
        <end position="531"/>
    </location>
</feature>
<reference evidence="12" key="1">
    <citation type="journal article" date="2021" name="Cell">
        <title>Tracing the genetic footprints of vertebrate landing in non-teleost ray-finned fishes.</title>
        <authorList>
            <person name="Bi X."/>
            <person name="Wang K."/>
            <person name="Yang L."/>
            <person name="Pan H."/>
            <person name="Jiang H."/>
            <person name="Wei Q."/>
            <person name="Fang M."/>
            <person name="Yu H."/>
            <person name="Zhu C."/>
            <person name="Cai Y."/>
            <person name="He Y."/>
            <person name="Gan X."/>
            <person name="Zeng H."/>
            <person name="Yu D."/>
            <person name="Zhu Y."/>
            <person name="Jiang H."/>
            <person name="Qiu Q."/>
            <person name="Yang H."/>
            <person name="Zhang Y.E."/>
            <person name="Wang W."/>
            <person name="Zhu M."/>
            <person name="He S."/>
            <person name="Zhang G."/>
        </authorList>
    </citation>
    <scope>NUCLEOTIDE SEQUENCE</scope>
    <source>
        <strain evidence="12">Bchr_001</strain>
    </source>
</reference>
<comment type="subcellular location">
    <subcellularLocation>
        <location evidence="1">Membrane</location>
        <topology evidence="1">Multi-pass membrane protein</topology>
    </subcellularLocation>
</comment>
<evidence type="ECO:0000256" key="6">
    <source>
        <dbReference type="ARBA" id="ARBA00023136"/>
    </source>
</evidence>
<feature type="transmembrane region" description="Helical" evidence="11">
    <location>
        <begin position="1084"/>
        <end position="1103"/>
    </location>
</feature>
<dbReference type="Pfam" id="PF04499">
    <property type="entry name" value="SAPS"/>
    <property type="match status" value="1"/>
</dbReference>
<comment type="similarity">
    <text evidence="2">Belongs to the SAPS family.</text>
</comment>
<evidence type="ECO:0000256" key="7">
    <source>
        <dbReference type="ARBA" id="ARBA00035673"/>
    </source>
</evidence>
<evidence type="ECO:0000256" key="2">
    <source>
        <dbReference type="ARBA" id="ARBA00006180"/>
    </source>
</evidence>
<feature type="non-terminal residue" evidence="12">
    <location>
        <position position="1"/>
    </location>
</feature>
<sequence length="1149" mass="128962">MFWKFEMTSSSQLDSVLAREDVVLSEVLDEEDVLQECKVNNRRLLEFLTQPQNMRELVSYITQEPPEDLDERWRFKYPNISCEILTADVPHINDALGDDQSLLNQLYSFLQTGSGFTLNPLLASFFSRVMGLLISRKTEQIISFLRKREDFVDLLLQHIGTSAIMDLLLRLLTCVEQPSLRQEVLNWLIDERIIQRLIDMIHPSKDEEQHCNGSSSLYDIIRLNRDQLIHIQLSPEHDQLLSILEKQETIEQLLSNMFDDERKESVIVNGIQVLLTLLEPRRPRPELGGIGGFFNIDGQLEICHPTFEPSSQQSTLGTLLAIKQRFRDFQQLLVDPPKKEPMKMTFGVLDPPLGNTRLQVVKLLNYILQASNRDVLQELLSYRLLETTLDLFFQYTNNNFLHTQVEQCVGLILSSPWPVEEPGDDNSTSNTDNQLVRHLLEKCGLIQRILTAWEENDKEQMTGGRRRGYMGHLTRIANHIVQSCEKGPNQSVTLEILKALLEDEKERWEKFTMGSLSETNKRNTIDLESTHNLHSSSDDEENELKEFSFPQEAVLQQAFADYQMQQMTSTFIDHFGFNDEEFGEQEDSVNAPFDKAANINFSLNMENESPNSNLFDLCCKERIQQFNDEEGDNSDEEDVWQEKELRFSSGTVPSSYRNSESTGSRDSDEEDGEEEVENEKVSQQLNTEENDVENTKEETGWVADFSSLSVAPNQTAVDLGSSVWEGSAQPGTGDSEDWAVFSSNSPKNSAHVPHVQMESTAVASKENECKHGSQDASSTLDPPAASLSAQAAKYAVPTTTPNSSSLDSADSSSSSTEPSVTDADKSSSCQKAPQDLSSQHSVTSKTGCSSETVNSKVTPGQGEESQPDCTLPNGDMQEPPSSESTATSDSCAGTQTIQNQHSNGITGRATNPEHKTEQHSSVSAPARLSLLQPLEQREGKWHTGSEVQPDGSCRPPSPCFRPYRHIVGQRATGEQKLQEELVLPIQEVLLETCGWMPAPGDEIIIPVGSLPLWTMKVAGIHVQVENTERIRAHYSGISKTSHKRKVQIITVRPDAQLMVPAVGFYCILITIMTSFAFRTTRPPTIAGSLFFMASDFILAHQLFVAPAPWGRMMIMITYYLAQLLIAVGGALERQDYDLYAGERSKRKKK</sequence>
<evidence type="ECO:0000256" key="11">
    <source>
        <dbReference type="SAM" id="Phobius"/>
    </source>
</evidence>
<evidence type="ECO:0000256" key="10">
    <source>
        <dbReference type="SAM" id="MobiDB-lite"/>
    </source>
</evidence>
<dbReference type="Proteomes" id="UP001166052">
    <property type="component" value="Unassembled WGS sequence"/>
</dbReference>
<feature type="compositionally biased region" description="Low complexity" evidence="10">
    <location>
        <begin position="784"/>
        <end position="795"/>
    </location>
</feature>
<evidence type="ECO:0000256" key="5">
    <source>
        <dbReference type="ARBA" id="ARBA00022989"/>
    </source>
</evidence>
<evidence type="ECO:0000256" key="9">
    <source>
        <dbReference type="ARBA" id="ARBA00049560"/>
    </source>
</evidence>
<feature type="compositionally biased region" description="Acidic residues" evidence="10">
    <location>
        <begin position="667"/>
        <end position="677"/>
    </location>
</feature>
<gene>
    <name evidence="12" type="primary">Ppp6r1</name>
    <name evidence="12" type="ORF">GTO92_0019421</name>
</gene>
<feature type="region of interest" description="Disordered" evidence="10">
    <location>
        <begin position="522"/>
        <end position="545"/>
    </location>
</feature>
<dbReference type="InterPro" id="IPR016024">
    <property type="entry name" value="ARM-type_fold"/>
</dbReference>
<feature type="transmembrane region" description="Helical" evidence="11">
    <location>
        <begin position="1109"/>
        <end position="1131"/>
    </location>
</feature>
<comment type="caution">
    <text evidence="12">The sequence shown here is derived from an EMBL/GenBank/DDBJ whole genome shotgun (WGS) entry which is preliminary data.</text>
</comment>
<comment type="similarity">
    <text evidence="3">Belongs to the TMEM86 family.</text>
</comment>
<proteinExistence type="inferred from homology"/>
<comment type="catalytic activity">
    <reaction evidence="8">
        <text>a 1-O-(1Z-alkenyl)-sn-glycero-3-phosphoethanolamine + H2O = a 2,3-saturated aldehyde + sn-glycero-3-phosphoethanolamine</text>
        <dbReference type="Rhea" id="RHEA:16905"/>
        <dbReference type="ChEBI" id="CHEBI:15377"/>
        <dbReference type="ChEBI" id="CHEBI:73359"/>
        <dbReference type="ChEBI" id="CHEBI:77288"/>
        <dbReference type="ChEBI" id="CHEBI:143890"/>
        <dbReference type="EC" id="3.3.2.2"/>
    </reaction>
</comment>
<organism evidence="12 13">
    <name type="scientific">Polypterus senegalus</name>
    <name type="common">Senegal bichir</name>
    <dbReference type="NCBI Taxonomy" id="55291"/>
    <lineage>
        <taxon>Eukaryota</taxon>
        <taxon>Metazoa</taxon>
        <taxon>Chordata</taxon>
        <taxon>Craniata</taxon>
        <taxon>Vertebrata</taxon>
        <taxon>Euteleostomi</taxon>
        <taxon>Actinopterygii</taxon>
        <taxon>Polypteriformes</taxon>
        <taxon>Polypteridae</taxon>
        <taxon>Polypterus</taxon>
    </lineage>
</organism>
<keyword evidence="4 11" id="KW-0812">Transmembrane</keyword>
<dbReference type="InterPro" id="IPR012506">
    <property type="entry name" value="TMEM86B-like"/>
</dbReference>
<dbReference type="InterPro" id="IPR007587">
    <property type="entry name" value="SAPS"/>
</dbReference>
<evidence type="ECO:0000256" key="8">
    <source>
        <dbReference type="ARBA" id="ARBA00049458"/>
    </source>
</evidence>
<feature type="compositionally biased region" description="Low complexity" evidence="10">
    <location>
        <begin position="803"/>
        <end position="815"/>
    </location>
</feature>
<feature type="region of interest" description="Disordered" evidence="10">
    <location>
        <begin position="645"/>
        <end position="696"/>
    </location>
</feature>
<dbReference type="PANTHER" id="PTHR12634">
    <property type="entry name" value="SIT4 YEAST -ASSOCIATING PROTEIN-RELATED"/>
    <property type="match status" value="1"/>
</dbReference>
<evidence type="ECO:0000313" key="13">
    <source>
        <dbReference type="Proteomes" id="UP001166052"/>
    </source>
</evidence>
<evidence type="ECO:0000256" key="3">
    <source>
        <dbReference type="ARBA" id="ARBA00007375"/>
    </source>
</evidence>
<dbReference type="SUPFAM" id="SSF48371">
    <property type="entry name" value="ARM repeat"/>
    <property type="match status" value="1"/>
</dbReference>
<keyword evidence="5 11" id="KW-1133">Transmembrane helix</keyword>
<evidence type="ECO:0000256" key="1">
    <source>
        <dbReference type="ARBA" id="ARBA00004141"/>
    </source>
</evidence>
<feature type="compositionally biased region" description="Polar residues" evidence="10">
    <location>
        <begin position="826"/>
        <end position="868"/>
    </location>
</feature>
<evidence type="ECO:0000256" key="4">
    <source>
        <dbReference type="ARBA" id="ARBA00022692"/>
    </source>
</evidence>
<comment type="catalytic activity">
    <reaction evidence="9">
        <text>a 1-O-(1Z-alkenyl)-sn-glycero-3-phosphocholine + H2O = a 2,3-saturated aldehyde + sn-glycerol 3-phosphocholine</text>
        <dbReference type="Rhea" id="RHEA:22544"/>
        <dbReference type="ChEBI" id="CHEBI:15377"/>
        <dbReference type="ChEBI" id="CHEBI:16870"/>
        <dbReference type="ChEBI" id="CHEBI:73359"/>
        <dbReference type="ChEBI" id="CHEBI:77287"/>
        <dbReference type="EC" id="3.3.2.2"/>
    </reaction>
</comment>
<feature type="compositionally biased region" description="Polar residues" evidence="10">
    <location>
        <begin position="648"/>
        <end position="658"/>
    </location>
</feature>
<dbReference type="EMBL" id="JAAWVN010027889">
    <property type="protein sequence ID" value="MBN3294744.1"/>
    <property type="molecule type" value="Genomic_DNA"/>
</dbReference>
<protein>
    <recommendedName>
        <fullName evidence="7">lysoplasmalogenase</fullName>
        <ecNumber evidence="7">3.3.2.2</ecNumber>
    </recommendedName>
</protein>
<feature type="transmembrane region" description="Helical" evidence="11">
    <location>
        <begin position="1057"/>
        <end position="1077"/>
    </location>
</feature>
<dbReference type="PANTHER" id="PTHR12634:SF13">
    <property type="entry name" value="SERINE_THREONINE-PROTEIN PHOSPHATASE 6 REGULATORY SUBUNIT 1"/>
    <property type="match status" value="1"/>
</dbReference>
<evidence type="ECO:0000313" key="12">
    <source>
        <dbReference type="EMBL" id="MBN3294744.1"/>
    </source>
</evidence>
<dbReference type="EC" id="3.3.2.2" evidence="7"/>
<dbReference type="Pfam" id="PF07947">
    <property type="entry name" value="YhhN"/>
    <property type="match status" value="1"/>
</dbReference>
<name>A0ABS2Z6S2_POLSE</name>
<feature type="non-terminal residue" evidence="12">
    <location>
        <position position="1149"/>
    </location>
</feature>
<feature type="region of interest" description="Disordered" evidence="10">
    <location>
        <begin position="721"/>
        <end position="926"/>
    </location>
</feature>